<organism evidence="1 2">
    <name type="scientific">Flavobacterium bernardetii</name>
    <dbReference type="NCBI Taxonomy" id="2813823"/>
    <lineage>
        <taxon>Bacteria</taxon>
        <taxon>Pseudomonadati</taxon>
        <taxon>Bacteroidota</taxon>
        <taxon>Flavobacteriia</taxon>
        <taxon>Flavobacteriales</taxon>
        <taxon>Flavobacteriaceae</taxon>
        <taxon>Flavobacterium</taxon>
    </lineage>
</organism>
<reference evidence="1 2" key="1">
    <citation type="submission" date="2020-08" db="EMBL/GenBank/DDBJ databases">
        <title>Description of novel Flavobacterium F-408 isolate.</title>
        <authorList>
            <person name="Saticioglu I.B."/>
            <person name="Duman M."/>
            <person name="Altun S."/>
        </authorList>
    </citation>
    <scope>NUCLEOTIDE SEQUENCE [LARGE SCALE GENOMIC DNA]</scope>
    <source>
        <strain evidence="1 2">F-408</strain>
    </source>
</reference>
<gene>
    <name evidence="1" type="ORF">H8R27_14075</name>
</gene>
<sequence length="154" mass="17557">MLIQPYDLLVKNLPYKKMPGYLKSIKINPDAIAISITDDGKKYVPIDWKNYLPHGHKVVKIILCKKYNLFLLVGYSKDGESIIYNDGFSKHLLHGESNIVGKTNICNDHSSNHKYKFQRLDILLDKIGHSDSGISSLSNLTNEEKKELIELSKK</sequence>
<dbReference type="RefSeq" id="WP_166131016.1">
    <property type="nucleotide sequence ID" value="NZ_JAANOQ010000009.1"/>
</dbReference>
<dbReference type="Proteomes" id="UP000605990">
    <property type="component" value="Unassembled WGS sequence"/>
</dbReference>
<dbReference type="EMBL" id="JACRUN010000010">
    <property type="protein sequence ID" value="MBC5836018.1"/>
    <property type="molecule type" value="Genomic_DNA"/>
</dbReference>
<evidence type="ECO:0000313" key="2">
    <source>
        <dbReference type="Proteomes" id="UP000605990"/>
    </source>
</evidence>
<evidence type="ECO:0000313" key="1">
    <source>
        <dbReference type="EMBL" id="MBC5836018.1"/>
    </source>
</evidence>
<keyword evidence="2" id="KW-1185">Reference proteome</keyword>
<protein>
    <submittedName>
        <fullName evidence="1">Uncharacterized protein</fullName>
    </submittedName>
</protein>
<name>A0ABR7J250_9FLAO</name>
<accession>A0ABR7J250</accession>
<comment type="caution">
    <text evidence="1">The sequence shown here is derived from an EMBL/GenBank/DDBJ whole genome shotgun (WGS) entry which is preliminary data.</text>
</comment>
<proteinExistence type="predicted"/>